<keyword evidence="3" id="KW-1185">Reference proteome</keyword>
<feature type="transmembrane region" description="Helical" evidence="1">
    <location>
        <begin position="43"/>
        <end position="70"/>
    </location>
</feature>
<reference evidence="2" key="1">
    <citation type="submission" date="2021-02" db="EMBL/GenBank/DDBJ databases">
        <authorList>
            <person name="Nowell W R."/>
        </authorList>
    </citation>
    <scope>NUCLEOTIDE SEQUENCE</scope>
</reference>
<comment type="caution">
    <text evidence="2">The sequence shown here is derived from an EMBL/GenBank/DDBJ whole genome shotgun (WGS) entry which is preliminary data.</text>
</comment>
<accession>A0A814UY35</accession>
<dbReference type="EMBL" id="CAJNOL010000731">
    <property type="protein sequence ID" value="CAF1180813.1"/>
    <property type="molecule type" value="Genomic_DNA"/>
</dbReference>
<dbReference type="Proteomes" id="UP000663870">
    <property type="component" value="Unassembled WGS sequence"/>
</dbReference>
<evidence type="ECO:0000313" key="2">
    <source>
        <dbReference type="EMBL" id="CAF1180813.1"/>
    </source>
</evidence>
<keyword evidence="1" id="KW-0812">Transmembrane</keyword>
<keyword evidence="1" id="KW-1133">Transmembrane helix</keyword>
<gene>
    <name evidence="2" type="ORF">JXQ802_LOCUS23335</name>
</gene>
<proteinExistence type="predicted"/>
<dbReference type="AlphaFoldDB" id="A0A814UY35"/>
<keyword evidence="1" id="KW-0472">Membrane</keyword>
<evidence type="ECO:0000313" key="3">
    <source>
        <dbReference type="Proteomes" id="UP000663870"/>
    </source>
</evidence>
<organism evidence="2 3">
    <name type="scientific">Rotaria sordida</name>
    <dbReference type="NCBI Taxonomy" id="392033"/>
    <lineage>
        <taxon>Eukaryota</taxon>
        <taxon>Metazoa</taxon>
        <taxon>Spiralia</taxon>
        <taxon>Gnathifera</taxon>
        <taxon>Rotifera</taxon>
        <taxon>Eurotatoria</taxon>
        <taxon>Bdelloidea</taxon>
        <taxon>Philodinida</taxon>
        <taxon>Philodinidae</taxon>
        <taxon>Rotaria</taxon>
    </lineage>
</organism>
<name>A0A814UY35_9BILA</name>
<sequence>MWLKDDFKRYHYLVVLHTICTIAFVVRFIVLCTDLSSAKSDSIAFPVIILLLELGSSFITLIGNCIYIFLRYLGPILFESDHEKVGCCSQLFAWNLSTLTVFVVNVIENILNLF</sequence>
<feature type="transmembrane region" description="Helical" evidence="1">
    <location>
        <begin position="12"/>
        <end position="31"/>
    </location>
</feature>
<protein>
    <submittedName>
        <fullName evidence="2">Uncharacterized protein</fullName>
    </submittedName>
</protein>
<evidence type="ECO:0000256" key="1">
    <source>
        <dbReference type="SAM" id="Phobius"/>
    </source>
</evidence>